<accession>A0A1J1CDA7</accession>
<organism evidence="1 2">
    <name type="scientific">Caldithrix abyssi DSM 13497</name>
    <dbReference type="NCBI Taxonomy" id="880073"/>
    <lineage>
        <taxon>Bacteria</taxon>
        <taxon>Pseudomonadati</taxon>
        <taxon>Calditrichota</taxon>
        <taxon>Calditrichia</taxon>
        <taxon>Calditrichales</taxon>
        <taxon>Calditrichaceae</taxon>
        <taxon>Caldithrix</taxon>
    </lineage>
</organism>
<evidence type="ECO:0000313" key="2">
    <source>
        <dbReference type="Proteomes" id="UP000183868"/>
    </source>
</evidence>
<dbReference type="Proteomes" id="UP000183868">
    <property type="component" value="Chromosome"/>
</dbReference>
<gene>
    <name evidence="1" type="ORF">Cabys_3140</name>
</gene>
<evidence type="ECO:0000313" key="1">
    <source>
        <dbReference type="EMBL" id="APF19888.1"/>
    </source>
</evidence>
<sequence>MFNQMKEYGLVNEMYKYSANIFFNLNRASQCQNLGQKNTILISLEQFFIEIKEKIVVKYSSCLFNAKICFV</sequence>
<protein>
    <submittedName>
        <fullName evidence="1">Mobile element protein</fullName>
    </submittedName>
</protein>
<name>A0A1J1CDA7_CALAY</name>
<dbReference type="KEGG" id="caby:Cabys_3140"/>
<proteinExistence type="predicted"/>
<dbReference type="EMBL" id="CP018099">
    <property type="protein sequence ID" value="APF19888.1"/>
    <property type="molecule type" value="Genomic_DNA"/>
</dbReference>
<reference evidence="1 2" key="1">
    <citation type="submission" date="2016-11" db="EMBL/GenBank/DDBJ databases">
        <title>Genomic analysis of Caldithrix abyssi and proposal of a novel bacterial phylum Caldithrichaeota.</title>
        <authorList>
            <person name="Kublanov I."/>
            <person name="Sigalova O."/>
            <person name="Gavrilov S."/>
            <person name="Lebedinsky A."/>
            <person name="Ivanova N."/>
            <person name="Daum C."/>
            <person name="Reddy T."/>
            <person name="Klenk H.P."/>
            <person name="Goker M."/>
            <person name="Reva O."/>
            <person name="Miroshnichenko M."/>
            <person name="Kyprides N."/>
            <person name="Woyke T."/>
            <person name="Gelfand M."/>
        </authorList>
    </citation>
    <scope>NUCLEOTIDE SEQUENCE [LARGE SCALE GENOMIC DNA]</scope>
    <source>
        <strain evidence="1 2">LF13</strain>
    </source>
</reference>
<dbReference type="AlphaFoldDB" id="A0A1J1CDA7"/>